<keyword evidence="7" id="KW-0539">Nucleus</keyword>
<keyword evidence="6" id="KW-0238">DNA-binding</keyword>
<dbReference type="EMBL" id="OC000907">
    <property type="protein sequence ID" value="CAD7258628.1"/>
    <property type="molecule type" value="Genomic_DNA"/>
</dbReference>
<accession>A0A7R9AQP9</accession>
<organism evidence="12">
    <name type="scientific">Timema shepardi</name>
    <name type="common">Walking stick</name>
    <dbReference type="NCBI Taxonomy" id="629360"/>
    <lineage>
        <taxon>Eukaryota</taxon>
        <taxon>Metazoa</taxon>
        <taxon>Ecdysozoa</taxon>
        <taxon>Arthropoda</taxon>
        <taxon>Hexapoda</taxon>
        <taxon>Insecta</taxon>
        <taxon>Pterygota</taxon>
        <taxon>Neoptera</taxon>
        <taxon>Polyneoptera</taxon>
        <taxon>Phasmatodea</taxon>
        <taxon>Timematodea</taxon>
        <taxon>Timematoidea</taxon>
        <taxon>Timematidae</taxon>
        <taxon>Timema</taxon>
    </lineage>
</organism>
<comment type="similarity">
    <text evidence="8">Belongs to the snail C2H2-type zinc-finger protein family.</text>
</comment>
<dbReference type="GO" id="GO:0005634">
    <property type="term" value="C:nucleus"/>
    <property type="evidence" value="ECO:0007669"/>
    <property type="project" value="UniProtKB-SubCell"/>
</dbReference>
<keyword evidence="2" id="KW-0479">Metal-binding</keyword>
<feature type="domain" description="C2H2-type" evidence="11">
    <location>
        <begin position="639"/>
        <end position="666"/>
    </location>
</feature>
<dbReference type="Pfam" id="PF00096">
    <property type="entry name" value="zf-C2H2"/>
    <property type="match status" value="1"/>
</dbReference>
<dbReference type="PROSITE" id="PS50157">
    <property type="entry name" value="ZINC_FINGER_C2H2_2"/>
    <property type="match status" value="3"/>
</dbReference>
<name>A0A7R9AQP9_TIMSH</name>
<dbReference type="Gene3D" id="3.30.160.60">
    <property type="entry name" value="Classic Zinc Finger"/>
    <property type="match status" value="2"/>
</dbReference>
<evidence type="ECO:0000259" key="11">
    <source>
        <dbReference type="PROSITE" id="PS50157"/>
    </source>
</evidence>
<feature type="region of interest" description="Disordered" evidence="10">
    <location>
        <begin position="732"/>
        <end position="752"/>
    </location>
</feature>
<dbReference type="InterPro" id="IPR050527">
    <property type="entry name" value="Snail/Krueppel_Znf"/>
</dbReference>
<evidence type="ECO:0000256" key="7">
    <source>
        <dbReference type="ARBA" id="ARBA00023242"/>
    </source>
</evidence>
<evidence type="ECO:0000256" key="5">
    <source>
        <dbReference type="ARBA" id="ARBA00022833"/>
    </source>
</evidence>
<dbReference type="InterPro" id="IPR013087">
    <property type="entry name" value="Znf_C2H2_type"/>
</dbReference>
<keyword evidence="5" id="KW-0862">Zinc</keyword>
<dbReference type="PANTHER" id="PTHR24388:SF54">
    <property type="entry name" value="PROTEIN ESCARGOT"/>
    <property type="match status" value="1"/>
</dbReference>
<dbReference type="PANTHER" id="PTHR24388">
    <property type="entry name" value="ZINC FINGER PROTEIN"/>
    <property type="match status" value="1"/>
</dbReference>
<evidence type="ECO:0000256" key="4">
    <source>
        <dbReference type="ARBA" id="ARBA00022771"/>
    </source>
</evidence>
<feature type="region of interest" description="Disordered" evidence="10">
    <location>
        <begin position="460"/>
        <end position="480"/>
    </location>
</feature>
<keyword evidence="3" id="KW-0677">Repeat</keyword>
<gene>
    <name evidence="12" type="ORF">TSIB3V08_LOCUS2853</name>
</gene>
<evidence type="ECO:0000256" key="1">
    <source>
        <dbReference type="ARBA" id="ARBA00004123"/>
    </source>
</evidence>
<proteinExistence type="inferred from homology"/>
<keyword evidence="4 9" id="KW-0863">Zinc-finger</keyword>
<evidence type="ECO:0000256" key="3">
    <source>
        <dbReference type="ARBA" id="ARBA00022737"/>
    </source>
</evidence>
<dbReference type="GO" id="GO:0008270">
    <property type="term" value="F:zinc ion binding"/>
    <property type="evidence" value="ECO:0007669"/>
    <property type="project" value="UniProtKB-KW"/>
</dbReference>
<dbReference type="GO" id="GO:0000981">
    <property type="term" value="F:DNA-binding transcription factor activity, RNA polymerase II-specific"/>
    <property type="evidence" value="ECO:0007669"/>
    <property type="project" value="TreeGrafter"/>
</dbReference>
<sequence>MPSVVKSPKEYGSIFFDGDSSMMSEKFMEVYTSINTSSRSLMDMSRTRSMPMFFCPNCEKSYQHKNTLNRHLNYECGKEPQFQCPYCTHRSKRKVSMIAHISAMHRDDQAFIKRKAVLFLLVPACVQVYCYRYYMESKRKMVDYNEKSNVYMYSSFPDFVQEIFVDERMKAPNMMPTFFCPNCGKSYQHQRTLSRHLKLECGKEPQFHCPYCSHRHNETVALSLGLWIHFEINSYITQKGKPMHLKLALELESDQRSPLVSGCQGKQGSMARSVDTRIVALCTALNPALLYGCEAWAYQEKHKSKVNAVEIRYLRIVCGKTCLDRVSNEWVLKECGLKGNPIGHYERGALSSSFDLTRLSMVQFQTHCFTNIFWAETTGLLARNFDQQTTEVFKKSQELRPTTHQLFMRPRTLSKDPDDNLGERTMIGHLLCVEGLRSTDYDENLTICGELTDADILANNMNNKNDSEHSGEEGQQTVLPEKPIPTSTQVMEHIEEIEELRWFVEGQHNWSLQLRISQVRLLTYGSDKYGVILVITFNIQPVLVMNGVKMSLEGTVGPPLGSSGLGTDTEVSCLIPGASKFSDKSFQIIWEALGLEQGERNLLKDNNKLNVNMYSSFSDFDQHVYMQEQMETSTMNPLFFCPNCDKPYQHKKTLNRHLKFECGVTQNVVELGDVTCTQTGLNPILSEQSAVECREGQSQKETDALSVQWSVLYLNNFYSSITREVHPHLHGDSWKSLRKKPPAVHPTRIGPLSPRHEQPVYCESDALDHVANEAAIVS</sequence>
<reference evidence="12" key="1">
    <citation type="submission" date="2020-11" db="EMBL/GenBank/DDBJ databases">
        <authorList>
            <person name="Tran Van P."/>
        </authorList>
    </citation>
    <scope>NUCLEOTIDE SEQUENCE</scope>
</reference>
<evidence type="ECO:0000313" key="12">
    <source>
        <dbReference type="EMBL" id="CAD7258628.1"/>
    </source>
</evidence>
<feature type="domain" description="C2H2-type" evidence="11">
    <location>
        <begin position="53"/>
        <end position="80"/>
    </location>
</feature>
<comment type="subcellular location">
    <subcellularLocation>
        <location evidence="1">Nucleus</location>
    </subcellularLocation>
</comment>
<dbReference type="GO" id="GO:0000978">
    <property type="term" value="F:RNA polymerase II cis-regulatory region sequence-specific DNA binding"/>
    <property type="evidence" value="ECO:0007669"/>
    <property type="project" value="TreeGrafter"/>
</dbReference>
<evidence type="ECO:0000256" key="8">
    <source>
        <dbReference type="ARBA" id="ARBA00037948"/>
    </source>
</evidence>
<evidence type="ECO:0000256" key="9">
    <source>
        <dbReference type="PROSITE-ProRule" id="PRU00042"/>
    </source>
</evidence>
<feature type="domain" description="C2H2-type" evidence="11">
    <location>
        <begin position="178"/>
        <end position="205"/>
    </location>
</feature>
<evidence type="ECO:0000256" key="6">
    <source>
        <dbReference type="ARBA" id="ARBA00023125"/>
    </source>
</evidence>
<evidence type="ECO:0000256" key="10">
    <source>
        <dbReference type="SAM" id="MobiDB-lite"/>
    </source>
</evidence>
<dbReference type="SMART" id="SM00355">
    <property type="entry name" value="ZnF_C2H2"/>
    <property type="match status" value="4"/>
</dbReference>
<evidence type="ECO:0000256" key="2">
    <source>
        <dbReference type="ARBA" id="ARBA00022723"/>
    </source>
</evidence>
<protein>
    <recommendedName>
        <fullName evidence="11">C2H2-type domain-containing protein</fullName>
    </recommendedName>
</protein>
<dbReference type="AlphaFoldDB" id="A0A7R9AQP9"/>